<dbReference type="InterPro" id="IPR000626">
    <property type="entry name" value="Ubiquitin-like_dom"/>
</dbReference>
<dbReference type="VEuPathDB" id="FungiDB:PPTG_12856"/>
<dbReference type="Proteomes" id="UP000054532">
    <property type="component" value="Unassembled WGS sequence"/>
</dbReference>
<reference evidence="2" key="1">
    <citation type="submission" date="2013-11" db="EMBL/GenBank/DDBJ databases">
        <title>The Genome Sequence of Phytophthora parasitica IAC_01/95.</title>
        <authorList>
            <consortium name="The Broad Institute Genomics Platform"/>
            <person name="Russ C."/>
            <person name="Tyler B."/>
            <person name="Panabieres F."/>
            <person name="Shan W."/>
            <person name="Tripathy S."/>
            <person name="Grunwald N."/>
            <person name="Machado M."/>
            <person name="Johnson C.S."/>
            <person name="Arredondo F."/>
            <person name="Hong C."/>
            <person name="Coffey M."/>
            <person name="Young S.K."/>
            <person name="Zeng Q."/>
            <person name="Gargeya S."/>
            <person name="Fitzgerald M."/>
            <person name="Abouelleil A."/>
            <person name="Alvarado L."/>
            <person name="Chapman S.B."/>
            <person name="Gainer-Dewar J."/>
            <person name="Goldberg J."/>
            <person name="Griggs A."/>
            <person name="Gujja S."/>
            <person name="Hansen M."/>
            <person name="Howarth C."/>
            <person name="Imamovic A."/>
            <person name="Ireland A."/>
            <person name="Larimer J."/>
            <person name="McCowan C."/>
            <person name="Murphy C."/>
            <person name="Pearson M."/>
            <person name="Poon T.W."/>
            <person name="Priest M."/>
            <person name="Roberts A."/>
            <person name="Saif S."/>
            <person name="Shea T."/>
            <person name="Sykes S."/>
            <person name="Wortman J."/>
            <person name="Nusbaum C."/>
            <person name="Birren B."/>
        </authorList>
    </citation>
    <scope>NUCLEOTIDE SEQUENCE [LARGE SCALE GENOMIC DNA]</scope>
    <source>
        <strain evidence="2">IAC_01/95</strain>
    </source>
</reference>
<proteinExistence type="predicted"/>
<evidence type="ECO:0000313" key="2">
    <source>
        <dbReference type="EMBL" id="ETM43322.1"/>
    </source>
</evidence>
<name>W2N3T6_PHYNI</name>
<dbReference type="PRINTS" id="PR00348">
    <property type="entry name" value="UBIQUITIN"/>
</dbReference>
<dbReference type="InterPro" id="IPR019956">
    <property type="entry name" value="Ubiquitin_dom"/>
</dbReference>
<feature type="non-terminal residue" evidence="2">
    <location>
        <position position="1"/>
    </location>
</feature>
<dbReference type="AlphaFoldDB" id="W2N3T6"/>
<dbReference type="Pfam" id="PF00240">
    <property type="entry name" value="ubiquitin"/>
    <property type="match status" value="1"/>
</dbReference>
<protein>
    <recommendedName>
        <fullName evidence="1">Ubiquitin-like domain-containing protein</fullName>
    </recommendedName>
</protein>
<dbReference type="EMBL" id="KI693613">
    <property type="protein sequence ID" value="ETM43322.1"/>
    <property type="molecule type" value="Genomic_DNA"/>
</dbReference>
<dbReference type="SUPFAM" id="SSF54236">
    <property type="entry name" value="Ubiquitin-like"/>
    <property type="match status" value="1"/>
</dbReference>
<dbReference type="SMART" id="SM00213">
    <property type="entry name" value="UBQ"/>
    <property type="match status" value="1"/>
</dbReference>
<dbReference type="Gene3D" id="3.10.20.90">
    <property type="entry name" value="Phosphatidylinositol 3-kinase Catalytic Subunit, Chain A, domain 1"/>
    <property type="match status" value="1"/>
</dbReference>
<evidence type="ECO:0000259" key="1">
    <source>
        <dbReference type="PROSITE" id="PS50053"/>
    </source>
</evidence>
<dbReference type="InterPro" id="IPR029071">
    <property type="entry name" value="Ubiquitin-like_domsf"/>
</dbReference>
<dbReference type="InterPro" id="IPR050158">
    <property type="entry name" value="Ubiquitin_ubiquitin-like"/>
</dbReference>
<sequence length="245" mass="27377">QITNNTAMCTKQEFALAVSWKDEFQQGLQGVVKVHKSDLEVIRQRRQRQSDSVDVGDLTVVLNNKLGAIVQKEGGVRLVESVSLYGTKLDNNRLVESIVPSVSDGCPRLIVNTQFAFKEKGGLLLVIKSGSGETTVVWCDPSDSINWLKLKFEDKWGHPSDQQRLIYKGEQLDDYRKISDYKITSESVLNFQRRLRGGGGPATPRKVFADVTDNSNLHEHNLSGGAPDWRVCDEGLNIEGECMNR</sequence>
<organism evidence="2">
    <name type="scientific">Phytophthora nicotianae</name>
    <name type="common">Potato buckeye rot agent</name>
    <name type="synonym">Phytophthora parasitica</name>
    <dbReference type="NCBI Taxonomy" id="4792"/>
    <lineage>
        <taxon>Eukaryota</taxon>
        <taxon>Sar</taxon>
        <taxon>Stramenopiles</taxon>
        <taxon>Oomycota</taxon>
        <taxon>Peronosporomycetes</taxon>
        <taxon>Peronosporales</taxon>
        <taxon>Peronosporaceae</taxon>
        <taxon>Phytophthora</taxon>
    </lineage>
</organism>
<dbReference type="PANTHER" id="PTHR10666">
    <property type="entry name" value="UBIQUITIN"/>
    <property type="match status" value="1"/>
</dbReference>
<gene>
    <name evidence="2" type="ORF">L914_11173</name>
</gene>
<feature type="domain" description="Ubiquitin-like" evidence="1">
    <location>
        <begin position="123"/>
        <end position="198"/>
    </location>
</feature>
<dbReference type="PROSITE" id="PS50053">
    <property type="entry name" value="UBIQUITIN_2"/>
    <property type="match status" value="1"/>
</dbReference>
<accession>W2N3T6</accession>